<evidence type="ECO:0000256" key="5">
    <source>
        <dbReference type="ARBA" id="ARBA00022989"/>
    </source>
</evidence>
<dbReference type="PANTHER" id="PTHR23513:SF6">
    <property type="entry name" value="MAJOR FACILITATOR SUPERFAMILY ASSOCIATED DOMAIN-CONTAINING PROTEIN"/>
    <property type="match status" value="1"/>
</dbReference>
<evidence type="ECO:0000259" key="8">
    <source>
        <dbReference type="PROSITE" id="PS50850"/>
    </source>
</evidence>
<name>A0A074LRX0_9BACL</name>
<feature type="transmembrane region" description="Helical" evidence="7">
    <location>
        <begin position="35"/>
        <end position="57"/>
    </location>
</feature>
<dbReference type="Pfam" id="PF05977">
    <property type="entry name" value="MFS_3"/>
    <property type="match status" value="1"/>
</dbReference>
<feature type="transmembrane region" description="Helical" evidence="7">
    <location>
        <begin position="209"/>
        <end position="231"/>
    </location>
</feature>
<dbReference type="InterPro" id="IPR010290">
    <property type="entry name" value="TM_effector"/>
</dbReference>
<feature type="transmembrane region" description="Helical" evidence="7">
    <location>
        <begin position="246"/>
        <end position="264"/>
    </location>
</feature>
<keyword evidence="10" id="KW-1185">Reference proteome</keyword>
<keyword evidence="2" id="KW-0813">Transport</keyword>
<feature type="transmembrane region" description="Helical" evidence="7">
    <location>
        <begin position="276"/>
        <end position="294"/>
    </location>
</feature>
<dbReference type="InterPro" id="IPR020846">
    <property type="entry name" value="MFS_dom"/>
</dbReference>
<sequence length="407" mass="43606">MLLWLGQTVSQLGDALTIVALPLLIYSMTQSVTSMTLTFVIESVPWIFIGPFAGVLVDRMNRRTVLIGVDLLRAVCVAMIFFSTSVGFIYVLCFLTQTLAAIFAPARSAVIPELIERELYVKAIGLSQSSFQTVQIVGPFLATGVIALFGGPRASFLADTVTFLVAVSLTLMIQFPKQAEKAAPTQRPSFFKSFGEGASYLFGHKVLRYVTMINLLKGITQSVVLTSSVLYCKTQLQMSAESSDRLYSVVVAALAIGIILGTTIISSMDKKIDRRFLIIGGLMFQGLTFLSIQFHPGPILLVGLYGLSGFFASGALTPVSACYAESTPNEVRGRVYSVVNSLIRVALAVGYFAAGMIGERFGALTLLTCGGLLLVLATPLLTVVLRGFSALSPKQPPLPQAPTASAK</sequence>
<organism evidence="9 10">
    <name type="scientific">Tumebacillus flagellatus</name>
    <dbReference type="NCBI Taxonomy" id="1157490"/>
    <lineage>
        <taxon>Bacteria</taxon>
        <taxon>Bacillati</taxon>
        <taxon>Bacillota</taxon>
        <taxon>Bacilli</taxon>
        <taxon>Bacillales</taxon>
        <taxon>Alicyclobacillaceae</taxon>
        <taxon>Tumebacillus</taxon>
    </lineage>
</organism>
<feature type="transmembrane region" description="Helical" evidence="7">
    <location>
        <begin position="131"/>
        <end position="150"/>
    </location>
</feature>
<comment type="caution">
    <text evidence="9">The sequence shown here is derived from an EMBL/GenBank/DDBJ whole genome shotgun (WGS) entry which is preliminary data.</text>
</comment>
<evidence type="ECO:0000313" key="9">
    <source>
        <dbReference type="EMBL" id="KEO82588.1"/>
    </source>
</evidence>
<dbReference type="eggNOG" id="COG0477">
    <property type="taxonomic scope" value="Bacteria"/>
</dbReference>
<keyword evidence="3" id="KW-1003">Cell membrane</keyword>
<accession>A0A074LRX0</accession>
<feature type="transmembrane region" description="Helical" evidence="7">
    <location>
        <begin position="300"/>
        <end position="323"/>
    </location>
</feature>
<dbReference type="Gene3D" id="1.20.1250.20">
    <property type="entry name" value="MFS general substrate transporter like domains"/>
    <property type="match status" value="1"/>
</dbReference>
<dbReference type="PROSITE" id="PS50850">
    <property type="entry name" value="MFS"/>
    <property type="match status" value="1"/>
</dbReference>
<dbReference type="CDD" id="cd06173">
    <property type="entry name" value="MFS_MefA_like"/>
    <property type="match status" value="1"/>
</dbReference>
<evidence type="ECO:0000256" key="1">
    <source>
        <dbReference type="ARBA" id="ARBA00004651"/>
    </source>
</evidence>
<evidence type="ECO:0000256" key="4">
    <source>
        <dbReference type="ARBA" id="ARBA00022692"/>
    </source>
</evidence>
<feature type="domain" description="Major facilitator superfamily (MFS) profile" evidence="8">
    <location>
        <begin position="1"/>
        <end position="395"/>
    </location>
</feature>
<evidence type="ECO:0000256" key="2">
    <source>
        <dbReference type="ARBA" id="ARBA00022448"/>
    </source>
</evidence>
<dbReference type="SUPFAM" id="SSF103473">
    <property type="entry name" value="MFS general substrate transporter"/>
    <property type="match status" value="1"/>
</dbReference>
<evidence type="ECO:0000313" key="10">
    <source>
        <dbReference type="Proteomes" id="UP000027931"/>
    </source>
</evidence>
<dbReference type="InterPro" id="IPR036259">
    <property type="entry name" value="MFS_trans_sf"/>
</dbReference>
<comment type="subcellular location">
    <subcellularLocation>
        <location evidence="1">Cell membrane</location>
        <topology evidence="1">Multi-pass membrane protein</topology>
    </subcellularLocation>
</comment>
<feature type="transmembrane region" description="Helical" evidence="7">
    <location>
        <begin position="363"/>
        <end position="385"/>
    </location>
</feature>
<keyword evidence="6 7" id="KW-0472">Membrane</keyword>
<dbReference type="AlphaFoldDB" id="A0A074LRX0"/>
<feature type="transmembrane region" description="Helical" evidence="7">
    <location>
        <begin position="335"/>
        <end position="357"/>
    </location>
</feature>
<dbReference type="Proteomes" id="UP000027931">
    <property type="component" value="Unassembled WGS sequence"/>
</dbReference>
<evidence type="ECO:0000256" key="7">
    <source>
        <dbReference type="SAM" id="Phobius"/>
    </source>
</evidence>
<keyword evidence="4 7" id="KW-0812">Transmembrane</keyword>
<gene>
    <name evidence="9" type="ORF">EL26_14475</name>
</gene>
<dbReference type="EMBL" id="JMIR01000020">
    <property type="protein sequence ID" value="KEO82588.1"/>
    <property type="molecule type" value="Genomic_DNA"/>
</dbReference>
<dbReference type="GO" id="GO:0005886">
    <property type="term" value="C:plasma membrane"/>
    <property type="evidence" value="ECO:0007669"/>
    <property type="project" value="UniProtKB-SubCell"/>
</dbReference>
<protein>
    <recommendedName>
        <fullName evidence="8">Major facilitator superfamily (MFS) profile domain-containing protein</fullName>
    </recommendedName>
</protein>
<proteinExistence type="predicted"/>
<dbReference type="STRING" id="1157490.EL26_14475"/>
<feature type="transmembrane region" description="Helical" evidence="7">
    <location>
        <begin position="88"/>
        <end position="110"/>
    </location>
</feature>
<keyword evidence="5 7" id="KW-1133">Transmembrane helix</keyword>
<dbReference type="GO" id="GO:0022857">
    <property type="term" value="F:transmembrane transporter activity"/>
    <property type="evidence" value="ECO:0007669"/>
    <property type="project" value="InterPro"/>
</dbReference>
<evidence type="ECO:0000256" key="6">
    <source>
        <dbReference type="ARBA" id="ARBA00023136"/>
    </source>
</evidence>
<dbReference type="PANTHER" id="PTHR23513">
    <property type="entry name" value="INTEGRAL MEMBRANE EFFLUX PROTEIN-RELATED"/>
    <property type="match status" value="1"/>
</dbReference>
<evidence type="ECO:0000256" key="3">
    <source>
        <dbReference type="ARBA" id="ARBA00022475"/>
    </source>
</evidence>
<reference evidence="9 10" key="1">
    <citation type="journal article" date="2013" name="Int. J. Syst. Evol. Microbiol.">
        <title>Tumebacillus flagellatus sp. nov., an alpha-amylase/pullulanase-producing bacterium isolated from cassava wastewater.</title>
        <authorList>
            <person name="Wang Q."/>
            <person name="Xie N."/>
            <person name="Qin Y."/>
            <person name="Shen N."/>
            <person name="Zhu J."/>
            <person name="Mi H."/>
            <person name="Huang R."/>
        </authorList>
    </citation>
    <scope>NUCLEOTIDE SEQUENCE [LARGE SCALE GENOMIC DNA]</scope>
    <source>
        <strain evidence="9 10">GST4</strain>
    </source>
</reference>